<dbReference type="PANTHER" id="PTHR32018">
    <property type="entry name" value="RHAMNOGALACTURONATE LYASE FAMILY PROTEIN"/>
    <property type="match status" value="1"/>
</dbReference>
<accession>A0A8X8ZC71</accession>
<dbReference type="AlphaFoldDB" id="A0A8X8ZC71"/>
<reference evidence="2" key="2">
    <citation type="submission" date="2020-08" db="EMBL/GenBank/DDBJ databases">
        <title>Plant Genome Project.</title>
        <authorList>
            <person name="Zhang R.-G."/>
        </authorList>
    </citation>
    <scope>NUCLEOTIDE SEQUENCE</scope>
    <source>
        <strain evidence="2">Huo1</strain>
        <tissue evidence="2">Leaf</tissue>
    </source>
</reference>
<proteinExistence type="predicted"/>
<dbReference type="PANTHER" id="PTHR32018:SF18">
    <property type="entry name" value="RHAMNOGALACTURONAN ENDOLYASE"/>
    <property type="match status" value="1"/>
</dbReference>
<dbReference type="GO" id="GO:0030246">
    <property type="term" value="F:carbohydrate binding"/>
    <property type="evidence" value="ECO:0007669"/>
    <property type="project" value="InterPro"/>
</dbReference>
<dbReference type="SUPFAM" id="SSF49452">
    <property type="entry name" value="Starch-binding domain-like"/>
    <property type="match status" value="1"/>
</dbReference>
<dbReference type="Pfam" id="PF14686">
    <property type="entry name" value="fn3_3"/>
    <property type="match status" value="1"/>
</dbReference>
<sequence length="168" mass="18653">MNDDQTTAEIAKWPYEFPLSPDFPYFRQRGLVRGRLFVHDVGPTKPARSVYVSLPLPGAAGSWQDNYKGYQFCTEAGQDGSFTISGVRAGVYNLYASVPGIIGDFKHNVYIIIKPGSVIQIGNLVYNSLRNGPTLWEIGITDRTGSEFYVPDPTPGLINKLYLKSTQK</sequence>
<protein>
    <recommendedName>
        <fullName evidence="1">Rhamnogalacturonan lyase domain-containing protein</fullName>
    </recommendedName>
</protein>
<dbReference type="Proteomes" id="UP000298416">
    <property type="component" value="Unassembled WGS sequence"/>
</dbReference>
<feature type="domain" description="Rhamnogalacturonan lyase" evidence="1">
    <location>
        <begin position="57"/>
        <end position="120"/>
    </location>
</feature>
<keyword evidence="3" id="KW-1185">Reference proteome</keyword>
<evidence type="ECO:0000259" key="1">
    <source>
        <dbReference type="Pfam" id="PF14686"/>
    </source>
</evidence>
<dbReference type="CDD" id="cd10316">
    <property type="entry name" value="RGL4_M"/>
    <property type="match status" value="1"/>
</dbReference>
<dbReference type="EMBL" id="PNBA02000015">
    <property type="protein sequence ID" value="KAG6399822.1"/>
    <property type="molecule type" value="Genomic_DNA"/>
</dbReference>
<evidence type="ECO:0000313" key="3">
    <source>
        <dbReference type="Proteomes" id="UP000298416"/>
    </source>
</evidence>
<reference evidence="2" key="1">
    <citation type="submission" date="2018-01" db="EMBL/GenBank/DDBJ databases">
        <authorList>
            <person name="Mao J.F."/>
        </authorList>
    </citation>
    <scope>NUCLEOTIDE SEQUENCE</scope>
    <source>
        <strain evidence="2">Huo1</strain>
        <tissue evidence="2">Leaf</tissue>
    </source>
</reference>
<organism evidence="2">
    <name type="scientific">Salvia splendens</name>
    <name type="common">Scarlet sage</name>
    <dbReference type="NCBI Taxonomy" id="180675"/>
    <lineage>
        <taxon>Eukaryota</taxon>
        <taxon>Viridiplantae</taxon>
        <taxon>Streptophyta</taxon>
        <taxon>Embryophyta</taxon>
        <taxon>Tracheophyta</taxon>
        <taxon>Spermatophyta</taxon>
        <taxon>Magnoliopsida</taxon>
        <taxon>eudicotyledons</taxon>
        <taxon>Gunneridae</taxon>
        <taxon>Pentapetalae</taxon>
        <taxon>asterids</taxon>
        <taxon>lamiids</taxon>
        <taxon>Lamiales</taxon>
        <taxon>Lamiaceae</taxon>
        <taxon>Nepetoideae</taxon>
        <taxon>Mentheae</taxon>
        <taxon>Salviinae</taxon>
        <taxon>Salvia</taxon>
        <taxon>Salvia subgen. Calosphace</taxon>
        <taxon>core Calosphace</taxon>
    </lineage>
</organism>
<dbReference type="InterPro" id="IPR013784">
    <property type="entry name" value="Carb-bd-like_fold"/>
</dbReference>
<name>A0A8X8ZC71_SALSN</name>
<gene>
    <name evidence="2" type="ORF">SASPL_141307</name>
</gene>
<comment type="caution">
    <text evidence="2">The sequence shown here is derived from an EMBL/GenBank/DDBJ whole genome shotgun (WGS) entry which is preliminary data.</text>
</comment>
<evidence type="ECO:0000313" key="2">
    <source>
        <dbReference type="EMBL" id="KAG6399822.1"/>
    </source>
</evidence>
<dbReference type="Gene3D" id="2.60.40.1120">
    <property type="entry name" value="Carboxypeptidase-like, regulatory domain"/>
    <property type="match status" value="1"/>
</dbReference>
<dbReference type="InterPro" id="IPR029413">
    <property type="entry name" value="RG-lyase_II"/>
</dbReference>
<dbReference type="InterPro" id="IPR051850">
    <property type="entry name" value="Polysacch_Lyase_4"/>
</dbReference>